<keyword evidence="2" id="KW-1185">Reference proteome</keyword>
<evidence type="ECO:0000313" key="1">
    <source>
        <dbReference type="EMBL" id="KAB8077853.1"/>
    </source>
</evidence>
<dbReference type="SUPFAM" id="SSF55298">
    <property type="entry name" value="YjgF-like"/>
    <property type="match status" value="1"/>
</dbReference>
<evidence type="ECO:0000313" key="2">
    <source>
        <dbReference type="Proteomes" id="UP000326565"/>
    </source>
</evidence>
<name>A0A5N5XAQ8_9EURO</name>
<accession>A0A5N5XAQ8</accession>
<sequence>MSSLTYINDKGSRQKHSDLCLYSQAIILGDIVKCIAQGGWTETGALNAKDVRGQGELAFIMSTESSVHADYEAGKMFTLSVPYPGHRPIWTSIVVPRLSSPVMQIESEIEAYNKKG</sequence>
<dbReference type="AlphaFoldDB" id="A0A5N5XAQ8"/>
<gene>
    <name evidence="1" type="ORF">BDV29DRAFT_188394</name>
</gene>
<dbReference type="EMBL" id="ML732164">
    <property type="protein sequence ID" value="KAB8077853.1"/>
    <property type="molecule type" value="Genomic_DNA"/>
</dbReference>
<dbReference type="InterPro" id="IPR035959">
    <property type="entry name" value="RutC-like_sf"/>
</dbReference>
<dbReference type="Proteomes" id="UP000326565">
    <property type="component" value="Unassembled WGS sequence"/>
</dbReference>
<organism evidence="1 2">
    <name type="scientific">Aspergillus leporis</name>
    <dbReference type="NCBI Taxonomy" id="41062"/>
    <lineage>
        <taxon>Eukaryota</taxon>
        <taxon>Fungi</taxon>
        <taxon>Dikarya</taxon>
        <taxon>Ascomycota</taxon>
        <taxon>Pezizomycotina</taxon>
        <taxon>Eurotiomycetes</taxon>
        <taxon>Eurotiomycetidae</taxon>
        <taxon>Eurotiales</taxon>
        <taxon>Aspergillaceae</taxon>
        <taxon>Aspergillus</taxon>
        <taxon>Aspergillus subgen. Circumdati</taxon>
    </lineage>
</organism>
<reference evidence="1 2" key="1">
    <citation type="submission" date="2019-04" db="EMBL/GenBank/DDBJ databases">
        <title>Friends and foes A comparative genomics study of 23 Aspergillus species from section Flavi.</title>
        <authorList>
            <consortium name="DOE Joint Genome Institute"/>
            <person name="Kjaerbolling I."/>
            <person name="Vesth T."/>
            <person name="Frisvad J.C."/>
            <person name="Nybo J.L."/>
            <person name="Theobald S."/>
            <person name="Kildgaard S."/>
            <person name="Isbrandt T."/>
            <person name="Kuo A."/>
            <person name="Sato A."/>
            <person name="Lyhne E.K."/>
            <person name="Kogle M.E."/>
            <person name="Wiebenga A."/>
            <person name="Kun R.S."/>
            <person name="Lubbers R.J."/>
            <person name="Makela M.R."/>
            <person name="Barry K."/>
            <person name="Chovatia M."/>
            <person name="Clum A."/>
            <person name="Daum C."/>
            <person name="Haridas S."/>
            <person name="He G."/>
            <person name="LaButti K."/>
            <person name="Lipzen A."/>
            <person name="Mondo S."/>
            <person name="Riley R."/>
            <person name="Salamov A."/>
            <person name="Simmons B.A."/>
            <person name="Magnuson J.K."/>
            <person name="Henrissat B."/>
            <person name="Mortensen U.H."/>
            <person name="Larsen T.O."/>
            <person name="Devries R.P."/>
            <person name="Grigoriev I.V."/>
            <person name="Machida M."/>
            <person name="Baker S.E."/>
            <person name="Andersen M.R."/>
        </authorList>
    </citation>
    <scope>NUCLEOTIDE SEQUENCE [LARGE SCALE GENOMIC DNA]</scope>
    <source>
        <strain evidence="1 2">CBS 151.66</strain>
    </source>
</reference>
<protein>
    <submittedName>
        <fullName evidence="1">Uncharacterized protein</fullName>
    </submittedName>
</protein>
<proteinExistence type="predicted"/>
<dbReference type="OrthoDB" id="309640at2759"/>